<organism evidence="4 5">
    <name type="scientific">Edaphochlamys debaryana</name>
    <dbReference type="NCBI Taxonomy" id="47281"/>
    <lineage>
        <taxon>Eukaryota</taxon>
        <taxon>Viridiplantae</taxon>
        <taxon>Chlorophyta</taxon>
        <taxon>core chlorophytes</taxon>
        <taxon>Chlorophyceae</taxon>
        <taxon>CS clade</taxon>
        <taxon>Chlamydomonadales</taxon>
        <taxon>Chlamydomonadales incertae sedis</taxon>
        <taxon>Edaphochlamys</taxon>
    </lineage>
</organism>
<dbReference type="InterPro" id="IPR043194">
    <property type="entry name" value="GLOD4_C"/>
</dbReference>
<comment type="caution">
    <text evidence="4">The sequence shown here is derived from an EMBL/GenBank/DDBJ whole genome shotgun (WGS) entry which is preliminary data.</text>
</comment>
<keyword evidence="5" id="KW-1185">Reference proteome</keyword>
<dbReference type="OrthoDB" id="16820at2759"/>
<protein>
    <recommendedName>
        <fullName evidence="3">VOC domain-containing protein</fullName>
    </recommendedName>
</protein>
<dbReference type="PANTHER" id="PTHR46466">
    <property type="entry name" value="GLYOXALASE DOMAIN-CONTAINING PROTEIN 4"/>
    <property type="match status" value="1"/>
</dbReference>
<name>A0A835XH04_9CHLO</name>
<evidence type="ECO:0000256" key="1">
    <source>
        <dbReference type="ARBA" id="ARBA00010363"/>
    </source>
</evidence>
<dbReference type="Gene3D" id="3.10.180.10">
    <property type="entry name" value="2,3-Dihydroxybiphenyl 1,2-Dioxygenase, domain 1"/>
    <property type="match status" value="2"/>
</dbReference>
<dbReference type="CDD" id="cd16357">
    <property type="entry name" value="GLOD4_C"/>
    <property type="match status" value="1"/>
</dbReference>
<dbReference type="SUPFAM" id="SSF54593">
    <property type="entry name" value="Glyoxalase/Bleomycin resistance protein/Dihydroxybiphenyl dioxygenase"/>
    <property type="match status" value="2"/>
</dbReference>
<feature type="domain" description="VOC" evidence="3">
    <location>
        <begin position="7"/>
        <end position="136"/>
    </location>
</feature>
<keyword evidence="2" id="KW-0677">Repeat</keyword>
<comment type="similarity">
    <text evidence="1">Belongs to the glyoxalase I family.</text>
</comment>
<dbReference type="InterPro" id="IPR029068">
    <property type="entry name" value="Glyas_Bleomycin-R_OHBP_Dase"/>
</dbReference>
<proteinExistence type="inferred from homology"/>
<dbReference type="PANTHER" id="PTHR46466:SF1">
    <property type="entry name" value="GLYOXALASE DOMAIN-CONTAINING PROTEIN 4"/>
    <property type="match status" value="1"/>
</dbReference>
<evidence type="ECO:0000259" key="3">
    <source>
        <dbReference type="PROSITE" id="PS51819"/>
    </source>
</evidence>
<sequence>MKPSPVRSLHWVFKVADRSAMVGFLRDVLLMEPLRHEEFTEGCAASCNGPYDGMWSKTMIGYGEEDTHWVLELTYNYGVKSYDLGNDYQAITITSDRVYDNVVAKGLGTPLPSSSGPRPPLALTAPGGYGFVVAPGPVPLGGGAPCPVTDIALAVSDLDRSLAFWSGFLGFAAEHPSPSEARLSAGPGQCGLVLRQLPAGESLERGTAFGRIAFACPGEQLQPLEAAVRAAGYAVHTPYVSLDTPGKATVQVVILQDPDGHEICFVGEAGFRDLSRRDSSAPRLLAEAMAGDGSGAWWAQRQEREARMAALGV</sequence>
<dbReference type="AlphaFoldDB" id="A0A835XH04"/>
<evidence type="ECO:0000256" key="2">
    <source>
        <dbReference type="ARBA" id="ARBA00022737"/>
    </source>
</evidence>
<reference evidence="4" key="1">
    <citation type="journal article" date="2020" name="bioRxiv">
        <title>Comparative genomics of Chlamydomonas.</title>
        <authorList>
            <person name="Craig R.J."/>
            <person name="Hasan A.R."/>
            <person name="Ness R.W."/>
            <person name="Keightley P.D."/>
        </authorList>
    </citation>
    <scope>NUCLEOTIDE SEQUENCE</scope>
    <source>
        <strain evidence="4">CCAP 11/70</strain>
    </source>
</reference>
<accession>A0A835XH04</accession>
<dbReference type="InterPro" id="IPR037523">
    <property type="entry name" value="VOC_core"/>
</dbReference>
<dbReference type="EMBL" id="JAEHOE010000187">
    <property type="protein sequence ID" value="KAG2483180.1"/>
    <property type="molecule type" value="Genomic_DNA"/>
</dbReference>
<dbReference type="InterPro" id="IPR043193">
    <property type="entry name" value="GLOD4"/>
</dbReference>
<dbReference type="Proteomes" id="UP000612055">
    <property type="component" value="Unassembled WGS sequence"/>
</dbReference>
<gene>
    <name evidence="4" type="ORF">HYH03_017972</name>
</gene>
<feature type="domain" description="VOC" evidence="3">
    <location>
        <begin position="147"/>
        <end position="268"/>
    </location>
</feature>
<dbReference type="Pfam" id="PF21701">
    <property type="entry name" value="GLOD4_C"/>
    <property type="match status" value="1"/>
</dbReference>
<evidence type="ECO:0000313" key="4">
    <source>
        <dbReference type="EMBL" id="KAG2483180.1"/>
    </source>
</evidence>
<evidence type="ECO:0000313" key="5">
    <source>
        <dbReference type="Proteomes" id="UP000612055"/>
    </source>
</evidence>
<dbReference type="PROSITE" id="PS51819">
    <property type="entry name" value="VOC"/>
    <property type="match status" value="2"/>
</dbReference>